<dbReference type="HOGENOM" id="CLU_2591372_0_0_1"/>
<dbReference type="InParanoid" id="A0A0D0AUV8"/>
<protein>
    <submittedName>
        <fullName evidence="1">Uncharacterized protein</fullName>
    </submittedName>
</protein>
<sequence>MACLGIRSPEVTYGCMKKLTRLQNTCLCTVRKSLAVAFLVITAREKNPMTMESSDDLVAWRCDTEFLIQVGRHDLTSMNP</sequence>
<evidence type="ECO:0000313" key="2">
    <source>
        <dbReference type="Proteomes" id="UP000054485"/>
    </source>
</evidence>
<gene>
    <name evidence="1" type="ORF">CY34DRAFT_809642</name>
</gene>
<reference evidence="2" key="2">
    <citation type="submission" date="2015-01" db="EMBL/GenBank/DDBJ databases">
        <title>Evolutionary Origins and Diversification of the Mycorrhizal Mutualists.</title>
        <authorList>
            <consortium name="DOE Joint Genome Institute"/>
            <consortium name="Mycorrhizal Genomics Consortium"/>
            <person name="Kohler A."/>
            <person name="Kuo A."/>
            <person name="Nagy L.G."/>
            <person name="Floudas D."/>
            <person name="Copeland A."/>
            <person name="Barry K.W."/>
            <person name="Cichocki N."/>
            <person name="Veneault-Fourrey C."/>
            <person name="LaButti K."/>
            <person name="Lindquist E.A."/>
            <person name="Lipzen A."/>
            <person name="Lundell T."/>
            <person name="Morin E."/>
            <person name="Murat C."/>
            <person name="Riley R."/>
            <person name="Ohm R."/>
            <person name="Sun H."/>
            <person name="Tunlid A."/>
            <person name="Henrissat B."/>
            <person name="Grigoriev I.V."/>
            <person name="Hibbett D.S."/>
            <person name="Martin F."/>
        </authorList>
    </citation>
    <scope>NUCLEOTIDE SEQUENCE [LARGE SCALE GENOMIC DNA]</scope>
    <source>
        <strain evidence="2">UH-Slu-Lm8-n1</strain>
    </source>
</reference>
<accession>A0A0D0AUV8</accession>
<proteinExistence type="predicted"/>
<evidence type="ECO:0000313" key="1">
    <source>
        <dbReference type="EMBL" id="KIK38157.1"/>
    </source>
</evidence>
<name>A0A0D0AUV8_9AGAM</name>
<dbReference type="Proteomes" id="UP000054485">
    <property type="component" value="Unassembled WGS sequence"/>
</dbReference>
<dbReference type="EMBL" id="KN835408">
    <property type="protein sequence ID" value="KIK38157.1"/>
    <property type="molecule type" value="Genomic_DNA"/>
</dbReference>
<keyword evidence="2" id="KW-1185">Reference proteome</keyword>
<reference evidence="1 2" key="1">
    <citation type="submission" date="2014-04" db="EMBL/GenBank/DDBJ databases">
        <authorList>
            <consortium name="DOE Joint Genome Institute"/>
            <person name="Kuo A."/>
            <person name="Ruytinx J."/>
            <person name="Rineau F."/>
            <person name="Colpaert J."/>
            <person name="Kohler A."/>
            <person name="Nagy L.G."/>
            <person name="Floudas D."/>
            <person name="Copeland A."/>
            <person name="Barry K.W."/>
            <person name="Cichocki N."/>
            <person name="Veneault-Fourrey C."/>
            <person name="LaButti K."/>
            <person name="Lindquist E.A."/>
            <person name="Lipzen A."/>
            <person name="Lundell T."/>
            <person name="Morin E."/>
            <person name="Murat C."/>
            <person name="Sun H."/>
            <person name="Tunlid A."/>
            <person name="Henrissat B."/>
            <person name="Grigoriev I.V."/>
            <person name="Hibbett D.S."/>
            <person name="Martin F."/>
            <person name="Nordberg H.P."/>
            <person name="Cantor M.N."/>
            <person name="Hua S.X."/>
        </authorList>
    </citation>
    <scope>NUCLEOTIDE SEQUENCE [LARGE SCALE GENOMIC DNA]</scope>
    <source>
        <strain evidence="1 2">UH-Slu-Lm8-n1</strain>
    </source>
</reference>
<organism evidence="1 2">
    <name type="scientific">Suillus luteus UH-Slu-Lm8-n1</name>
    <dbReference type="NCBI Taxonomy" id="930992"/>
    <lineage>
        <taxon>Eukaryota</taxon>
        <taxon>Fungi</taxon>
        <taxon>Dikarya</taxon>
        <taxon>Basidiomycota</taxon>
        <taxon>Agaricomycotina</taxon>
        <taxon>Agaricomycetes</taxon>
        <taxon>Agaricomycetidae</taxon>
        <taxon>Boletales</taxon>
        <taxon>Suillineae</taxon>
        <taxon>Suillaceae</taxon>
        <taxon>Suillus</taxon>
    </lineage>
</organism>
<dbReference type="AlphaFoldDB" id="A0A0D0AUV8"/>